<dbReference type="EMBL" id="DSZT01000076">
    <property type="protein sequence ID" value="HGU41804.1"/>
    <property type="molecule type" value="Genomic_DNA"/>
</dbReference>
<reference evidence="2" key="2">
    <citation type="journal article" date="2020" name="mSystems">
        <title>Genome- and Community-Level Interaction Insights into Carbon Utilization and Element Cycling Functions of Hydrothermarchaeota in Hydrothermal Sediment.</title>
        <authorList>
            <person name="Zhou Z."/>
            <person name="Liu Y."/>
            <person name="Xu W."/>
            <person name="Pan J."/>
            <person name="Luo Z.H."/>
            <person name="Li M."/>
        </authorList>
    </citation>
    <scope>NUCLEOTIDE SEQUENCE [LARGE SCALE GENOMIC DNA]</scope>
    <source>
        <strain evidence="2">SpSt-604</strain>
    </source>
</reference>
<sequence>MFKRSIVFCFLVIITLAYAYFNIGIGYNYGELSNWVLRAGYEYIGFNLNADWTLNKLWNIYASVYFEADLGILVGPAIYATYDYNSSSNAFSVVYGPILGFSNKQLFVQVGYFSDFTTFTDVSNAIFASLRFYVPDPPGMKMVDKLYIEAQYYRGSFKILVGLLEPYF</sequence>
<accession>A0A172T4C1</accession>
<dbReference type="EMBL" id="CP011393">
    <property type="protein sequence ID" value="ANE41817.1"/>
    <property type="molecule type" value="Genomic_DNA"/>
</dbReference>
<dbReference type="KEGG" id="fng:JM64_07525"/>
<proteinExistence type="predicted"/>
<dbReference type="OrthoDB" id="44966at2"/>
<dbReference type="AlphaFoldDB" id="A0A172T4C1"/>
<dbReference type="PATRIC" id="fig|93466.3.peg.1590"/>
<gene>
    <name evidence="2" type="ORF">ENT72_02620</name>
    <name evidence="1" type="ORF">JM64_07525</name>
</gene>
<evidence type="ECO:0000313" key="3">
    <source>
        <dbReference type="Proteomes" id="UP000077096"/>
    </source>
</evidence>
<dbReference type="Proteomes" id="UP000077096">
    <property type="component" value="Chromosome"/>
</dbReference>
<organism evidence="1 3">
    <name type="scientific">Fervidobacterium pennivorans</name>
    <dbReference type="NCBI Taxonomy" id="93466"/>
    <lineage>
        <taxon>Bacteria</taxon>
        <taxon>Thermotogati</taxon>
        <taxon>Thermotogota</taxon>
        <taxon>Thermotogae</taxon>
        <taxon>Thermotogales</taxon>
        <taxon>Fervidobacteriaceae</taxon>
        <taxon>Fervidobacterium</taxon>
    </lineage>
</organism>
<name>A0A172T4C1_FERPE</name>
<protein>
    <submittedName>
        <fullName evidence="1">Uncharacterized protein</fullName>
    </submittedName>
</protein>
<evidence type="ECO:0000313" key="2">
    <source>
        <dbReference type="EMBL" id="HGU41804.1"/>
    </source>
</evidence>
<evidence type="ECO:0000313" key="1">
    <source>
        <dbReference type="EMBL" id="ANE41817.1"/>
    </source>
</evidence>
<reference evidence="1 3" key="1">
    <citation type="submission" date="2014-08" db="EMBL/GenBank/DDBJ databases">
        <title>Fervidobacterium pennivorans DYC genome.</title>
        <authorList>
            <person name="Wushke S."/>
        </authorList>
    </citation>
    <scope>NUCLEOTIDE SEQUENCE [LARGE SCALE GENOMIC DNA]</scope>
    <source>
        <strain evidence="1 3">DYC</strain>
    </source>
</reference>